<dbReference type="Proteomes" id="UP001519311">
    <property type="component" value="Unassembled WGS sequence"/>
</dbReference>
<dbReference type="RefSeq" id="WP_209471530.1">
    <property type="nucleotide sequence ID" value="NZ_BMWJ01000011.1"/>
</dbReference>
<feature type="region of interest" description="Disordered" evidence="1">
    <location>
        <begin position="77"/>
        <end position="167"/>
    </location>
</feature>
<evidence type="ECO:0000313" key="3">
    <source>
        <dbReference type="Proteomes" id="UP001519311"/>
    </source>
</evidence>
<keyword evidence="3" id="KW-1185">Reference proteome</keyword>
<feature type="compositionally biased region" description="Pro residues" evidence="1">
    <location>
        <begin position="119"/>
        <end position="134"/>
    </location>
</feature>
<dbReference type="Pfam" id="PF13671">
    <property type="entry name" value="AAA_33"/>
    <property type="match status" value="1"/>
</dbReference>
<comment type="caution">
    <text evidence="2">The sequence shown here is derived from an EMBL/GenBank/DDBJ whole genome shotgun (WGS) entry which is preliminary data.</text>
</comment>
<feature type="compositionally biased region" description="Pro residues" evidence="1">
    <location>
        <begin position="97"/>
        <end position="107"/>
    </location>
</feature>
<dbReference type="Gene3D" id="3.40.50.300">
    <property type="entry name" value="P-loop containing nucleotide triphosphate hydrolases"/>
    <property type="match status" value="1"/>
</dbReference>
<dbReference type="EMBL" id="JAGINS010000002">
    <property type="protein sequence ID" value="MBP2363609.1"/>
    <property type="molecule type" value="Genomic_DNA"/>
</dbReference>
<evidence type="ECO:0000256" key="1">
    <source>
        <dbReference type="SAM" id="MobiDB-lite"/>
    </source>
</evidence>
<protein>
    <submittedName>
        <fullName evidence="2">Pyruvate/2-oxoglutarate dehydrogenase complex dihydrolipoamide acyltransferase (E2) component</fullName>
    </submittedName>
</protein>
<feature type="compositionally biased region" description="Low complexity" evidence="1">
    <location>
        <begin position="108"/>
        <end position="118"/>
    </location>
</feature>
<sequence length="167" mass="16655">MTPQQHDTNLPDRAVIVLIGAAGSGKSTLASTWHPTQVLSLDHYRALVSDSAGDQEATGDAVAALHHVLEARLRRGLTSATAPAAAAASTPSSTSRPPWPPPTPPPACATSSPPANASPAPPPAGPSPPPPKPPASKAASSRESSSTKPAPTSPATASFSTTTPTPC</sequence>
<keyword evidence="2" id="KW-0670">Pyruvate</keyword>
<evidence type="ECO:0000313" key="2">
    <source>
        <dbReference type="EMBL" id="MBP2363609.1"/>
    </source>
</evidence>
<feature type="compositionally biased region" description="Low complexity" evidence="1">
    <location>
        <begin position="135"/>
        <end position="167"/>
    </location>
</feature>
<accession>A0ABS4VJ31</accession>
<organism evidence="2 3">
    <name type="scientific">Streptomyces clavifer</name>
    <dbReference type="NCBI Taxonomy" id="68188"/>
    <lineage>
        <taxon>Bacteria</taxon>
        <taxon>Bacillati</taxon>
        <taxon>Actinomycetota</taxon>
        <taxon>Actinomycetes</taxon>
        <taxon>Kitasatosporales</taxon>
        <taxon>Streptomycetaceae</taxon>
        <taxon>Streptomyces</taxon>
    </lineage>
</organism>
<keyword evidence="2" id="KW-0808">Transferase</keyword>
<name>A0ABS4VJ31_9ACTN</name>
<gene>
    <name evidence="2" type="ORF">JOF59_006101</name>
</gene>
<reference evidence="2 3" key="1">
    <citation type="submission" date="2021-03" db="EMBL/GenBank/DDBJ databases">
        <title>Sequencing the genomes of 1000 actinobacteria strains.</title>
        <authorList>
            <person name="Klenk H.-P."/>
        </authorList>
    </citation>
    <scope>NUCLEOTIDE SEQUENCE [LARGE SCALE GENOMIC DNA]</scope>
    <source>
        <strain evidence="2 3">DSM 40843</strain>
    </source>
</reference>
<dbReference type="GO" id="GO:0016746">
    <property type="term" value="F:acyltransferase activity"/>
    <property type="evidence" value="ECO:0007669"/>
    <property type="project" value="UniProtKB-KW"/>
</dbReference>
<feature type="compositionally biased region" description="Low complexity" evidence="1">
    <location>
        <begin position="78"/>
        <end position="96"/>
    </location>
</feature>
<keyword evidence="2" id="KW-0012">Acyltransferase</keyword>
<dbReference type="InterPro" id="IPR027417">
    <property type="entry name" value="P-loop_NTPase"/>
</dbReference>
<proteinExistence type="predicted"/>